<reference evidence="2 3" key="2">
    <citation type="journal article" date="2009" name="PLoS ONE">
        <title>An integrated genetic and cytogenetic map of the cucumber genome.</title>
        <authorList>
            <person name="Ren Y."/>
            <person name="Zhang Z."/>
            <person name="Liu J."/>
            <person name="Staub J.E."/>
            <person name="Han Y."/>
            <person name="Cheng Z."/>
            <person name="Li X."/>
            <person name="Lu J."/>
            <person name="Miao H."/>
            <person name="Kang H."/>
            <person name="Xie B."/>
            <person name="Gu X."/>
            <person name="Wang X."/>
            <person name="Du Y."/>
            <person name="Jin W."/>
            <person name="Huang S."/>
        </authorList>
    </citation>
    <scope>NUCLEOTIDE SEQUENCE [LARGE SCALE GENOMIC DNA]</scope>
    <source>
        <strain evidence="3">cv. 9930</strain>
    </source>
</reference>
<evidence type="ECO:0000256" key="1">
    <source>
        <dbReference type="SAM" id="Phobius"/>
    </source>
</evidence>
<keyword evidence="1" id="KW-0472">Membrane</keyword>
<accession>A0A0A0LEF1</accession>
<dbReference type="AlphaFoldDB" id="A0A0A0LEF1"/>
<reference evidence="2 3" key="4">
    <citation type="journal article" date="2011" name="BMC Genomics">
        <title>RNA-Seq improves annotation of protein-coding genes in the cucumber genome.</title>
        <authorList>
            <person name="Li Z."/>
            <person name="Zhang Z."/>
            <person name="Yan P."/>
            <person name="Huang S."/>
            <person name="Fei Z."/>
            <person name="Lin K."/>
        </authorList>
    </citation>
    <scope>NUCLEOTIDE SEQUENCE [LARGE SCALE GENOMIC DNA]</scope>
    <source>
        <strain evidence="3">cv. 9930</strain>
    </source>
</reference>
<gene>
    <name evidence="2" type="ORF">Csa_3G880040</name>
</gene>
<evidence type="ECO:0000313" key="3">
    <source>
        <dbReference type="Proteomes" id="UP000029981"/>
    </source>
</evidence>
<feature type="transmembrane region" description="Helical" evidence="1">
    <location>
        <begin position="36"/>
        <end position="55"/>
    </location>
</feature>
<evidence type="ECO:0000313" key="2">
    <source>
        <dbReference type="EMBL" id="KGN60138.1"/>
    </source>
</evidence>
<name>A0A0A0LEF1_CUCSA</name>
<proteinExistence type="predicted"/>
<protein>
    <submittedName>
        <fullName evidence="2">Uncharacterized protein</fullName>
    </submittedName>
</protein>
<keyword evidence="1" id="KW-0812">Transmembrane</keyword>
<keyword evidence="1" id="KW-1133">Transmembrane helix</keyword>
<dbReference type="EMBL" id="CM002924">
    <property type="protein sequence ID" value="KGN60138.1"/>
    <property type="molecule type" value="Genomic_DNA"/>
</dbReference>
<sequence length="88" mass="9858">MPFISSYLSSLSMLTFKPHSSFSSDGEDEDKDRSSAASLMTSHIFYLLYLVDILYSTSSFSIILFVRSVSVLLYLCIFPLALKESIAL</sequence>
<reference evidence="2 3" key="3">
    <citation type="journal article" date="2010" name="BMC Genomics">
        <title>Transcriptome sequencing and comparative analysis of cucumber flowers with different sex types.</title>
        <authorList>
            <person name="Guo S."/>
            <person name="Zheng Y."/>
            <person name="Joung J.G."/>
            <person name="Liu S."/>
            <person name="Zhang Z."/>
            <person name="Crasta O.R."/>
            <person name="Sobral B.W."/>
            <person name="Xu Y."/>
            <person name="Huang S."/>
            <person name="Fei Z."/>
        </authorList>
    </citation>
    <scope>NUCLEOTIDE SEQUENCE [LARGE SCALE GENOMIC DNA]</scope>
    <source>
        <strain evidence="3">cv. 9930</strain>
    </source>
</reference>
<reference evidence="2 3" key="1">
    <citation type="journal article" date="2009" name="Nat. Genet.">
        <title>The genome of the cucumber, Cucumis sativus L.</title>
        <authorList>
            <person name="Huang S."/>
            <person name="Li R."/>
            <person name="Zhang Z."/>
            <person name="Li L."/>
            <person name="Gu X."/>
            <person name="Fan W."/>
            <person name="Lucas W.J."/>
            <person name="Wang X."/>
            <person name="Xie B."/>
            <person name="Ni P."/>
            <person name="Ren Y."/>
            <person name="Zhu H."/>
            <person name="Li J."/>
            <person name="Lin K."/>
            <person name="Jin W."/>
            <person name="Fei Z."/>
            <person name="Li G."/>
            <person name="Staub J."/>
            <person name="Kilian A."/>
            <person name="van der Vossen E.A."/>
            <person name="Wu Y."/>
            <person name="Guo J."/>
            <person name="He J."/>
            <person name="Jia Z."/>
            <person name="Ren Y."/>
            <person name="Tian G."/>
            <person name="Lu Y."/>
            <person name="Ruan J."/>
            <person name="Qian W."/>
            <person name="Wang M."/>
            <person name="Huang Q."/>
            <person name="Li B."/>
            <person name="Xuan Z."/>
            <person name="Cao J."/>
            <person name="Asan"/>
            <person name="Wu Z."/>
            <person name="Zhang J."/>
            <person name="Cai Q."/>
            <person name="Bai Y."/>
            <person name="Zhao B."/>
            <person name="Han Y."/>
            <person name="Li Y."/>
            <person name="Li X."/>
            <person name="Wang S."/>
            <person name="Shi Q."/>
            <person name="Liu S."/>
            <person name="Cho W.K."/>
            <person name="Kim J.Y."/>
            <person name="Xu Y."/>
            <person name="Heller-Uszynska K."/>
            <person name="Miao H."/>
            <person name="Cheng Z."/>
            <person name="Zhang S."/>
            <person name="Wu J."/>
            <person name="Yang Y."/>
            <person name="Kang H."/>
            <person name="Li M."/>
            <person name="Liang H."/>
            <person name="Ren X."/>
            <person name="Shi Z."/>
            <person name="Wen M."/>
            <person name="Jian M."/>
            <person name="Yang H."/>
            <person name="Zhang G."/>
            <person name="Yang Z."/>
            <person name="Chen R."/>
            <person name="Liu S."/>
            <person name="Li J."/>
            <person name="Ma L."/>
            <person name="Liu H."/>
            <person name="Zhou Y."/>
            <person name="Zhao J."/>
            <person name="Fang X."/>
            <person name="Li G."/>
            <person name="Fang L."/>
            <person name="Li Y."/>
            <person name="Liu D."/>
            <person name="Zheng H."/>
            <person name="Zhang Y."/>
            <person name="Qin N."/>
            <person name="Li Z."/>
            <person name="Yang G."/>
            <person name="Yang S."/>
            <person name="Bolund L."/>
            <person name="Kristiansen K."/>
            <person name="Zheng H."/>
            <person name="Li S."/>
            <person name="Zhang X."/>
            <person name="Yang H."/>
            <person name="Wang J."/>
            <person name="Sun R."/>
            <person name="Zhang B."/>
            <person name="Jiang S."/>
            <person name="Wang J."/>
            <person name="Du Y."/>
            <person name="Li S."/>
        </authorList>
    </citation>
    <scope>NUCLEOTIDE SEQUENCE [LARGE SCALE GENOMIC DNA]</scope>
    <source>
        <strain evidence="3">cv. 9930</strain>
    </source>
</reference>
<keyword evidence="3" id="KW-1185">Reference proteome</keyword>
<dbReference type="Proteomes" id="UP000029981">
    <property type="component" value="Chromosome 3"/>
</dbReference>
<dbReference type="Gramene" id="KGN60138">
    <property type="protein sequence ID" value="KGN60138"/>
    <property type="gene ID" value="Csa_3G880040"/>
</dbReference>
<organism evidence="2 3">
    <name type="scientific">Cucumis sativus</name>
    <name type="common">Cucumber</name>
    <dbReference type="NCBI Taxonomy" id="3659"/>
    <lineage>
        <taxon>Eukaryota</taxon>
        <taxon>Viridiplantae</taxon>
        <taxon>Streptophyta</taxon>
        <taxon>Embryophyta</taxon>
        <taxon>Tracheophyta</taxon>
        <taxon>Spermatophyta</taxon>
        <taxon>Magnoliopsida</taxon>
        <taxon>eudicotyledons</taxon>
        <taxon>Gunneridae</taxon>
        <taxon>Pentapetalae</taxon>
        <taxon>rosids</taxon>
        <taxon>fabids</taxon>
        <taxon>Cucurbitales</taxon>
        <taxon>Cucurbitaceae</taxon>
        <taxon>Benincaseae</taxon>
        <taxon>Cucumis</taxon>
    </lineage>
</organism>